<proteinExistence type="predicted"/>
<dbReference type="Gene3D" id="3.40.720.10">
    <property type="entry name" value="Alkaline Phosphatase, subunit A"/>
    <property type="match status" value="1"/>
</dbReference>
<dbReference type="PANTHER" id="PTHR10151:SF120">
    <property type="entry name" value="BIS(5'-ADENOSYL)-TRIPHOSPHATASE"/>
    <property type="match status" value="1"/>
</dbReference>
<gene>
    <name evidence="1" type="ORF">IAB51_12420</name>
</gene>
<protein>
    <submittedName>
        <fullName evidence="1">Alkaline phosphatase family protein</fullName>
    </submittedName>
</protein>
<dbReference type="InterPro" id="IPR017850">
    <property type="entry name" value="Alkaline_phosphatase_core_sf"/>
</dbReference>
<dbReference type="Pfam" id="PF01663">
    <property type="entry name" value="Phosphodiest"/>
    <property type="match status" value="1"/>
</dbReference>
<dbReference type="InterPro" id="IPR002591">
    <property type="entry name" value="Phosphodiest/P_Trfase"/>
</dbReference>
<dbReference type="AlphaFoldDB" id="A0A9D1K0F1"/>
<evidence type="ECO:0000313" key="2">
    <source>
        <dbReference type="Proteomes" id="UP000824002"/>
    </source>
</evidence>
<dbReference type="GO" id="GO:0016787">
    <property type="term" value="F:hydrolase activity"/>
    <property type="evidence" value="ECO:0007669"/>
    <property type="project" value="UniProtKB-ARBA"/>
</dbReference>
<evidence type="ECO:0000313" key="1">
    <source>
        <dbReference type="EMBL" id="HIS77589.1"/>
    </source>
</evidence>
<dbReference type="Proteomes" id="UP000824002">
    <property type="component" value="Unassembled WGS sequence"/>
</dbReference>
<dbReference type="EMBL" id="DVJP01000080">
    <property type="protein sequence ID" value="HIS77589.1"/>
    <property type="molecule type" value="Genomic_DNA"/>
</dbReference>
<reference evidence="1" key="1">
    <citation type="submission" date="2020-10" db="EMBL/GenBank/DDBJ databases">
        <authorList>
            <person name="Gilroy R."/>
        </authorList>
    </citation>
    <scope>NUCLEOTIDE SEQUENCE</scope>
    <source>
        <strain evidence="1">CHK199-13235</strain>
    </source>
</reference>
<reference evidence="1" key="2">
    <citation type="journal article" date="2021" name="PeerJ">
        <title>Extensive microbial diversity within the chicken gut microbiome revealed by metagenomics and culture.</title>
        <authorList>
            <person name="Gilroy R."/>
            <person name="Ravi A."/>
            <person name="Getino M."/>
            <person name="Pursley I."/>
            <person name="Horton D.L."/>
            <person name="Alikhan N.F."/>
            <person name="Baker D."/>
            <person name="Gharbi K."/>
            <person name="Hall N."/>
            <person name="Watson M."/>
            <person name="Adriaenssens E.M."/>
            <person name="Foster-Nyarko E."/>
            <person name="Jarju S."/>
            <person name="Secka A."/>
            <person name="Antonio M."/>
            <person name="Oren A."/>
            <person name="Chaudhuri R.R."/>
            <person name="La Ragione R."/>
            <person name="Hildebrand F."/>
            <person name="Pallen M.J."/>
        </authorList>
    </citation>
    <scope>NUCLEOTIDE SEQUENCE</scope>
    <source>
        <strain evidence="1">CHK199-13235</strain>
    </source>
</reference>
<dbReference type="PANTHER" id="PTHR10151">
    <property type="entry name" value="ECTONUCLEOTIDE PYROPHOSPHATASE/PHOSPHODIESTERASE"/>
    <property type="match status" value="1"/>
</dbReference>
<comment type="caution">
    <text evidence="1">The sequence shown here is derived from an EMBL/GenBank/DDBJ whole genome shotgun (WGS) entry which is preliminary data.</text>
</comment>
<organism evidence="1 2">
    <name type="scientific">Candidatus Merdivicinus excrementipullorum</name>
    <dbReference type="NCBI Taxonomy" id="2840867"/>
    <lineage>
        <taxon>Bacteria</taxon>
        <taxon>Bacillati</taxon>
        <taxon>Bacillota</taxon>
        <taxon>Clostridia</taxon>
        <taxon>Eubacteriales</taxon>
        <taxon>Oscillospiraceae</taxon>
        <taxon>Oscillospiraceae incertae sedis</taxon>
        <taxon>Candidatus Merdivicinus</taxon>
    </lineage>
</organism>
<accession>A0A9D1K0F1</accession>
<dbReference type="SUPFAM" id="SSF53649">
    <property type="entry name" value="Alkaline phosphatase-like"/>
    <property type="match status" value="1"/>
</dbReference>
<name>A0A9D1K0F1_9FIRM</name>
<sequence>MSQKVLLILVDGLRPDAIDQCGHPFLRQLREESASCMESRTVMPSVTLPCHCSLFFSVDPERHGILTNTWAPQVRPIDSLGDTVAKAGKRAAMFYNWEELRDLNRPGTLVHSEFISQYSMDGMLSDRILTDHAIRCIQEEGPDFLFLYLGYTDEAGHDKGWMTEHYLEAVSNVSACIEKIWKSLPENWCMVITADHGGHERSHGCDIPEDMTIPVYFAGKPFEKGQKLQGVNIKDIAPTIAKLMELTPPREWEGKCWC</sequence>